<evidence type="ECO:0000313" key="19">
    <source>
        <dbReference type="EMBL" id="RKI93183.1"/>
    </source>
</evidence>
<evidence type="ECO:0000256" key="9">
    <source>
        <dbReference type="ARBA" id="ARBA00022723"/>
    </source>
</evidence>
<feature type="binding site" evidence="16 17">
    <location>
        <position position="199"/>
    </location>
    <ligand>
        <name>[2Fe-2S] cluster</name>
        <dbReference type="ChEBI" id="CHEBI:190135"/>
    </ligand>
</feature>
<feature type="domain" description="Radical SAM core" evidence="18">
    <location>
        <begin position="44"/>
        <end position="274"/>
    </location>
</feature>
<dbReference type="GO" id="GO:0004076">
    <property type="term" value="F:biotin synthase activity"/>
    <property type="evidence" value="ECO:0007669"/>
    <property type="project" value="UniProtKB-UniRule"/>
</dbReference>
<feature type="binding site" evidence="16 17">
    <location>
        <position position="269"/>
    </location>
    <ligand>
        <name>[2Fe-2S] cluster</name>
        <dbReference type="ChEBI" id="CHEBI:190135"/>
    </ligand>
</feature>
<dbReference type="InterPro" id="IPR058240">
    <property type="entry name" value="rSAM_sf"/>
</dbReference>
<dbReference type="SFLD" id="SFLDG01278">
    <property type="entry name" value="biotin_synthase_like"/>
    <property type="match status" value="1"/>
</dbReference>
<dbReference type="PANTHER" id="PTHR22976">
    <property type="entry name" value="BIOTIN SYNTHASE"/>
    <property type="match status" value="1"/>
</dbReference>
<evidence type="ECO:0000259" key="18">
    <source>
        <dbReference type="PROSITE" id="PS51918"/>
    </source>
</evidence>
<evidence type="ECO:0000256" key="1">
    <source>
        <dbReference type="ARBA" id="ARBA00004942"/>
    </source>
</evidence>
<keyword evidence="9 16" id="KW-0479">Metal-binding</keyword>
<feature type="binding site" evidence="16 17">
    <location>
        <position position="139"/>
    </location>
    <ligand>
        <name>[2Fe-2S] cluster</name>
        <dbReference type="ChEBI" id="CHEBI:190135"/>
    </ligand>
</feature>
<dbReference type="Pfam" id="PF04055">
    <property type="entry name" value="Radical_SAM"/>
    <property type="match status" value="1"/>
</dbReference>
<comment type="pathway">
    <text evidence="1 16">Cofactor biosynthesis; biotin biosynthesis; biotin from 7,8-diaminononanoate: step 2/2.</text>
</comment>
<comment type="cofactor">
    <cofactor evidence="16">
        <name>[2Fe-2S] cluster</name>
        <dbReference type="ChEBI" id="CHEBI:190135"/>
    </cofactor>
    <text evidence="16">Binds 1 [2Fe-2S] cluster. The cluster is coordinated with 3 cysteines and 1 arginine.</text>
</comment>
<dbReference type="InterPro" id="IPR006638">
    <property type="entry name" value="Elp3/MiaA/NifB-like_rSAM"/>
</dbReference>
<dbReference type="Proteomes" id="UP000280696">
    <property type="component" value="Unassembled WGS sequence"/>
</dbReference>
<feature type="binding site" evidence="16 17">
    <location>
        <position position="69"/>
    </location>
    <ligand>
        <name>[4Fe-4S] cluster</name>
        <dbReference type="ChEBI" id="CHEBI:49883"/>
        <note>4Fe-4S-S-AdoMet</note>
    </ligand>
</feature>
<dbReference type="FunFam" id="3.20.20.70:FF:000026">
    <property type="entry name" value="Biotin synthase"/>
    <property type="match status" value="1"/>
</dbReference>
<evidence type="ECO:0000256" key="17">
    <source>
        <dbReference type="PIRSR" id="PIRSR001619-1"/>
    </source>
</evidence>
<evidence type="ECO:0000256" key="13">
    <source>
        <dbReference type="ARBA" id="ARBA00051157"/>
    </source>
</evidence>
<evidence type="ECO:0000256" key="6">
    <source>
        <dbReference type="ARBA" id="ARBA00022679"/>
    </source>
</evidence>
<dbReference type="InterPro" id="IPR013785">
    <property type="entry name" value="Aldolase_TIM"/>
</dbReference>
<dbReference type="InterPro" id="IPR010722">
    <property type="entry name" value="BATS_dom"/>
</dbReference>
<evidence type="ECO:0000256" key="14">
    <source>
        <dbReference type="ARBA" id="ARBA00057568"/>
    </source>
</evidence>
<keyword evidence="20" id="KW-1185">Reference proteome</keyword>
<organism evidence="19 20">
    <name type="scientific">Parablautia intestinalis</name>
    <dbReference type="NCBI Taxonomy" id="2320100"/>
    <lineage>
        <taxon>Bacteria</taxon>
        <taxon>Bacillati</taxon>
        <taxon>Bacillota</taxon>
        <taxon>Clostridia</taxon>
        <taxon>Lachnospirales</taxon>
        <taxon>Lachnospiraceae</taxon>
        <taxon>Parablautia</taxon>
    </lineage>
</organism>
<gene>
    <name evidence="16 19" type="primary">bioB</name>
    <name evidence="19" type="ORF">D7V94_04170</name>
</gene>
<comment type="cofactor">
    <cofactor evidence="17">
        <name>[2Fe-2S] cluster</name>
        <dbReference type="ChEBI" id="CHEBI:190135"/>
    </cofactor>
    <text evidence="17">Binds 1 [2Fe-2S] cluster. The cluster is coordinated with 3 cysteines and 1 arginine.</text>
</comment>
<evidence type="ECO:0000256" key="16">
    <source>
        <dbReference type="HAMAP-Rule" id="MF_01694"/>
    </source>
</evidence>
<evidence type="ECO:0000256" key="3">
    <source>
        <dbReference type="ARBA" id="ARBA00011738"/>
    </source>
</evidence>
<keyword evidence="7 16" id="KW-0949">S-adenosyl-L-methionine</keyword>
<dbReference type="EC" id="2.8.1.6" evidence="4 16"/>
<dbReference type="GO" id="GO:0051539">
    <property type="term" value="F:4 iron, 4 sulfur cluster binding"/>
    <property type="evidence" value="ECO:0007669"/>
    <property type="project" value="UniProtKB-KW"/>
</dbReference>
<dbReference type="PROSITE" id="PS51918">
    <property type="entry name" value="RADICAL_SAM"/>
    <property type="match status" value="1"/>
</dbReference>
<dbReference type="InterPro" id="IPR024177">
    <property type="entry name" value="Biotin_synthase"/>
</dbReference>
<comment type="function">
    <text evidence="14 16">Catalyzes the conversion of dethiobiotin (DTB) to biotin by the insertion of a sulfur atom into dethiobiotin via a radical-based mechanism.</text>
</comment>
<dbReference type="PIRSF" id="PIRSF001619">
    <property type="entry name" value="Biotin_synth"/>
    <property type="match status" value="1"/>
</dbReference>
<feature type="binding site" evidence="16 17">
    <location>
        <position position="62"/>
    </location>
    <ligand>
        <name>[4Fe-4S] cluster</name>
        <dbReference type="ChEBI" id="CHEBI:49883"/>
        <note>4Fe-4S-S-AdoMet</note>
    </ligand>
</feature>
<evidence type="ECO:0000256" key="12">
    <source>
        <dbReference type="ARBA" id="ARBA00023014"/>
    </source>
</evidence>
<keyword evidence="10 16" id="KW-0093">Biotin biosynthesis</keyword>
<dbReference type="SMART" id="SM00729">
    <property type="entry name" value="Elp3"/>
    <property type="match status" value="1"/>
</dbReference>
<reference evidence="19 20" key="1">
    <citation type="submission" date="2018-09" db="EMBL/GenBank/DDBJ databases">
        <title>Murine metabolic-syndrome-specific gut microbial biobank.</title>
        <authorList>
            <person name="Liu C."/>
        </authorList>
    </citation>
    <scope>NUCLEOTIDE SEQUENCE [LARGE SCALE GENOMIC DNA]</scope>
    <source>
        <strain evidence="19 20">0.1xD8-82</strain>
    </source>
</reference>
<dbReference type="AlphaFoldDB" id="A0A3A9B063"/>
<evidence type="ECO:0000313" key="20">
    <source>
        <dbReference type="Proteomes" id="UP000280696"/>
    </source>
</evidence>
<dbReference type="InterPro" id="IPR007197">
    <property type="entry name" value="rSAM"/>
</dbReference>
<dbReference type="Gene3D" id="3.20.20.70">
    <property type="entry name" value="Aldolase class I"/>
    <property type="match status" value="1"/>
</dbReference>
<comment type="cofactor">
    <cofactor evidence="16 17">
        <name>[4Fe-4S] cluster</name>
        <dbReference type="ChEBI" id="CHEBI:49883"/>
    </cofactor>
    <text evidence="16 17">Binds 1 [4Fe-4S] cluster. The cluster is coordinated with 3 cysteines and an exchangeable S-adenosyl-L-methionine.</text>
</comment>
<comment type="similarity">
    <text evidence="2 16">Belongs to the radical SAM superfamily. Biotin synthase family.</text>
</comment>
<evidence type="ECO:0000256" key="5">
    <source>
        <dbReference type="ARBA" id="ARBA00022485"/>
    </source>
</evidence>
<keyword evidence="6 16" id="KW-0808">Transferase</keyword>
<dbReference type="SUPFAM" id="SSF102114">
    <property type="entry name" value="Radical SAM enzymes"/>
    <property type="match status" value="1"/>
</dbReference>
<dbReference type="SFLD" id="SFLDG01060">
    <property type="entry name" value="BATS_domain_containing"/>
    <property type="match status" value="1"/>
</dbReference>
<dbReference type="EMBL" id="RAYQ01000003">
    <property type="protein sequence ID" value="RKI93183.1"/>
    <property type="molecule type" value="Genomic_DNA"/>
</dbReference>
<comment type="subunit">
    <text evidence="3 16">Homodimer.</text>
</comment>
<evidence type="ECO:0000256" key="15">
    <source>
        <dbReference type="ARBA" id="ARBA00070199"/>
    </source>
</evidence>
<comment type="catalytic activity">
    <reaction evidence="13 16">
        <text>(4R,5S)-dethiobiotin + (sulfur carrier)-SH + 2 reduced [2Fe-2S]-[ferredoxin] + 2 S-adenosyl-L-methionine = (sulfur carrier)-H + biotin + 2 5'-deoxyadenosine + 2 L-methionine + 2 oxidized [2Fe-2S]-[ferredoxin]</text>
        <dbReference type="Rhea" id="RHEA:22060"/>
        <dbReference type="Rhea" id="RHEA-COMP:10000"/>
        <dbReference type="Rhea" id="RHEA-COMP:10001"/>
        <dbReference type="Rhea" id="RHEA-COMP:14737"/>
        <dbReference type="Rhea" id="RHEA-COMP:14739"/>
        <dbReference type="ChEBI" id="CHEBI:17319"/>
        <dbReference type="ChEBI" id="CHEBI:29917"/>
        <dbReference type="ChEBI" id="CHEBI:33737"/>
        <dbReference type="ChEBI" id="CHEBI:33738"/>
        <dbReference type="ChEBI" id="CHEBI:57586"/>
        <dbReference type="ChEBI" id="CHEBI:57844"/>
        <dbReference type="ChEBI" id="CHEBI:59789"/>
        <dbReference type="ChEBI" id="CHEBI:64428"/>
        <dbReference type="ChEBI" id="CHEBI:149473"/>
        <dbReference type="EC" id="2.8.1.6"/>
    </reaction>
</comment>
<evidence type="ECO:0000256" key="4">
    <source>
        <dbReference type="ARBA" id="ARBA00012236"/>
    </source>
</evidence>
<dbReference type="Pfam" id="PF06968">
    <property type="entry name" value="BATS"/>
    <property type="match status" value="1"/>
</dbReference>
<evidence type="ECO:0000256" key="2">
    <source>
        <dbReference type="ARBA" id="ARBA00010765"/>
    </source>
</evidence>
<dbReference type="NCBIfam" id="TIGR00433">
    <property type="entry name" value="bioB"/>
    <property type="match status" value="1"/>
</dbReference>
<evidence type="ECO:0000256" key="7">
    <source>
        <dbReference type="ARBA" id="ARBA00022691"/>
    </source>
</evidence>
<dbReference type="OrthoDB" id="9786826at2"/>
<dbReference type="SMART" id="SM00876">
    <property type="entry name" value="BATS"/>
    <property type="match status" value="1"/>
</dbReference>
<keyword evidence="11 16" id="KW-0408">Iron</keyword>
<name>A0A3A9B063_9FIRM</name>
<keyword evidence="8 16" id="KW-0001">2Fe-2S</keyword>
<dbReference type="RefSeq" id="WP_120467085.1">
    <property type="nucleotide sequence ID" value="NZ_RAYQ01000003.1"/>
</dbReference>
<dbReference type="CDD" id="cd01335">
    <property type="entry name" value="Radical_SAM"/>
    <property type="match status" value="1"/>
</dbReference>
<dbReference type="PANTHER" id="PTHR22976:SF2">
    <property type="entry name" value="BIOTIN SYNTHASE, MITOCHONDRIAL"/>
    <property type="match status" value="1"/>
</dbReference>
<dbReference type="UniPathway" id="UPA00078">
    <property type="reaction ID" value="UER00162"/>
</dbReference>
<keyword evidence="5 16" id="KW-0004">4Fe-4S</keyword>
<proteinExistence type="inferred from homology"/>
<dbReference type="SFLD" id="SFLDS00029">
    <property type="entry name" value="Radical_SAM"/>
    <property type="match status" value="1"/>
</dbReference>
<evidence type="ECO:0000256" key="11">
    <source>
        <dbReference type="ARBA" id="ARBA00023004"/>
    </source>
</evidence>
<evidence type="ECO:0000256" key="8">
    <source>
        <dbReference type="ARBA" id="ARBA00022714"/>
    </source>
</evidence>
<evidence type="ECO:0000256" key="10">
    <source>
        <dbReference type="ARBA" id="ARBA00022756"/>
    </source>
</evidence>
<dbReference type="HAMAP" id="MF_01694">
    <property type="entry name" value="BioB"/>
    <property type="match status" value="1"/>
</dbReference>
<sequence>MSFVDEMKEKVLKGELITRKEALCLSKAPLMELQRAADEIRESMCGNGFDICTIVNGKCGRCSEDCKYCAQSAHYTTACTETYPLLSAEEFLEGAKNNADRGVLRYSIVTSGKRLSDKEVDKVCESIRRIKKETGIEVCVSFGLLDETQFRKIKEAGASRVHCNLESSARYFPEVCTTHTYEEKIETLKAAKRAGLSICSGGILGLGETMEDRIDMVLTARQLGVKSIPVNLLNPIPGTPYEGRTPLTNEEACRCVALFRFLIPDGAIRLAGGRGLVGDKGEGCFRSGANAAISGDMLTTAGITVETDMELMKKLGFEARLLNE</sequence>
<feature type="binding site" evidence="16 17">
    <location>
        <position position="66"/>
    </location>
    <ligand>
        <name>[4Fe-4S] cluster</name>
        <dbReference type="ChEBI" id="CHEBI:49883"/>
        <note>4Fe-4S-S-AdoMet</note>
    </ligand>
</feature>
<comment type="caution">
    <text evidence="19">The sequence shown here is derived from an EMBL/GenBank/DDBJ whole genome shotgun (WGS) entry which is preliminary data.</text>
</comment>
<keyword evidence="12 16" id="KW-0411">Iron-sulfur</keyword>
<feature type="binding site" evidence="16 17">
    <location>
        <position position="107"/>
    </location>
    <ligand>
        <name>[2Fe-2S] cluster</name>
        <dbReference type="ChEBI" id="CHEBI:190135"/>
    </ligand>
</feature>
<dbReference type="InterPro" id="IPR002684">
    <property type="entry name" value="Biotin_synth/BioAB"/>
</dbReference>
<dbReference type="GO" id="GO:0009102">
    <property type="term" value="P:biotin biosynthetic process"/>
    <property type="evidence" value="ECO:0007669"/>
    <property type="project" value="UniProtKB-UniRule"/>
</dbReference>
<protein>
    <recommendedName>
        <fullName evidence="15 16">Biotin synthase</fullName>
        <ecNumber evidence="4 16">2.8.1.6</ecNumber>
    </recommendedName>
</protein>
<dbReference type="GO" id="GO:0051537">
    <property type="term" value="F:2 iron, 2 sulfur cluster binding"/>
    <property type="evidence" value="ECO:0007669"/>
    <property type="project" value="UniProtKB-KW"/>
</dbReference>
<dbReference type="GO" id="GO:0005506">
    <property type="term" value="F:iron ion binding"/>
    <property type="evidence" value="ECO:0007669"/>
    <property type="project" value="UniProtKB-UniRule"/>
</dbReference>
<accession>A0A3A9B063</accession>